<organism evidence="4 5">
    <name type="scientific">Tritrichomonas musculus</name>
    <dbReference type="NCBI Taxonomy" id="1915356"/>
    <lineage>
        <taxon>Eukaryota</taxon>
        <taxon>Metamonada</taxon>
        <taxon>Parabasalia</taxon>
        <taxon>Tritrichomonadida</taxon>
        <taxon>Tritrichomonadidae</taxon>
        <taxon>Tritrichomonas</taxon>
    </lineage>
</organism>
<dbReference type="SMART" id="SM00248">
    <property type="entry name" value="ANK"/>
    <property type="match status" value="11"/>
</dbReference>
<keyword evidence="5" id="KW-1185">Reference proteome</keyword>
<feature type="repeat" description="ANK" evidence="3">
    <location>
        <begin position="249"/>
        <end position="272"/>
    </location>
</feature>
<evidence type="ECO:0000313" key="5">
    <source>
        <dbReference type="Proteomes" id="UP001470230"/>
    </source>
</evidence>
<dbReference type="PROSITE" id="PS50088">
    <property type="entry name" value="ANK_REPEAT"/>
    <property type="match status" value="3"/>
</dbReference>
<feature type="repeat" description="ANK" evidence="3">
    <location>
        <begin position="153"/>
        <end position="185"/>
    </location>
</feature>
<gene>
    <name evidence="4" type="ORF">M9Y10_028023</name>
</gene>
<dbReference type="Gene3D" id="1.25.40.20">
    <property type="entry name" value="Ankyrin repeat-containing domain"/>
    <property type="match status" value="3"/>
</dbReference>
<dbReference type="Pfam" id="PF00023">
    <property type="entry name" value="Ank"/>
    <property type="match status" value="1"/>
</dbReference>
<dbReference type="Pfam" id="PF12796">
    <property type="entry name" value="Ank_2"/>
    <property type="match status" value="2"/>
</dbReference>
<evidence type="ECO:0000256" key="2">
    <source>
        <dbReference type="ARBA" id="ARBA00023043"/>
    </source>
</evidence>
<dbReference type="SUPFAM" id="SSF48403">
    <property type="entry name" value="Ankyrin repeat"/>
    <property type="match status" value="2"/>
</dbReference>
<sequence length="778" mass="88404">MNFARKIYNYQYNHHYNATKKEKDSKSKEENQNSYNQAILDSIIDDDDNKLSELVAQTGNVSDMNQTFVMTNYKFPRIMSNKPSYASLCAYFCAEKCLELLSMLAPEGLESEQIKKTDDFGRSIIHFACAGGSLKIIRELDQSGYSFDIKDKEGCLPSHYAAMSGHIDVIKYLWAKGADLLSGSNNFGSMTPLHVACLYGNLDVVKFICETVVGDDDGLNDDNENDNSEKCTSLKKILNFTSFYHRYCKNSTPLHLACEGGHADILNYLLSKKDLVATQINSLDYSSCTPLLVACQNGSLECIKSLISTGDVQLDMKKRRHLPLIDAAAAGHIDIVKYLINTKGINIDRENSQKIDALRAAVINDNFDIVKCLIDNKALSKYNDAKIGDLFISALKTNNYDMMVYLDSVCNVPYDKKSNNKVHYWSCSHSLHLDENSTWGTQFMQQACLLENEKMVEFLLKKGVALDNVDLAINTKKSWGPFMDFLLENGIDLKGSHGTPSLIAAIKQGNIKNVKKLISKGAKLDRDIIMQNDCILDVCVNGKADLFDFLMSFKPDITNGEKCINECLFSYHYRNMKQRIIIAEKILKEGCVDLNKRINDYNDETLVSRAVFHKSIPYLDLFGKYGADFENVPLRYSQMSLKSFNPIFNYLAEHGCKFNKAINYGYNHFNMNTNNFIYQCCTPLQQSFSQMRHFQFDVSIPLLLIDYIDKDEIDRIICGYENIVDNFLSLNCYEGLLKLFKKCNRVVYPRYGKNDFIDAIESSGNQDLIDYVRKFANK</sequence>
<name>A0ABR2KIC5_9EUKA</name>
<dbReference type="PROSITE" id="PS50297">
    <property type="entry name" value="ANK_REP_REGION"/>
    <property type="match status" value="2"/>
</dbReference>
<evidence type="ECO:0000256" key="3">
    <source>
        <dbReference type="PROSITE-ProRule" id="PRU00023"/>
    </source>
</evidence>
<evidence type="ECO:0000256" key="1">
    <source>
        <dbReference type="ARBA" id="ARBA00022737"/>
    </source>
</evidence>
<keyword evidence="1" id="KW-0677">Repeat</keyword>
<proteinExistence type="predicted"/>
<dbReference type="Proteomes" id="UP001470230">
    <property type="component" value="Unassembled WGS sequence"/>
</dbReference>
<dbReference type="PANTHER" id="PTHR24198">
    <property type="entry name" value="ANKYRIN REPEAT AND PROTEIN KINASE DOMAIN-CONTAINING PROTEIN"/>
    <property type="match status" value="1"/>
</dbReference>
<feature type="repeat" description="ANK" evidence="3">
    <location>
        <begin position="120"/>
        <end position="152"/>
    </location>
</feature>
<dbReference type="PANTHER" id="PTHR24198:SF165">
    <property type="entry name" value="ANKYRIN REPEAT-CONTAINING PROTEIN-RELATED"/>
    <property type="match status" value="1"/>
</dbReference>
<dbReference type="InterPro" id="IPR002110">
    <property type="entry name" value="Ankyrin_rpt"/>
</dbReference>
<dbReference type="InterPro" id="IPR036770">
    <property type="entry name" value="Ankyrin_rpt-contain_sf"/>
</dbReference>
<reference evidence="4 5" key="1">
    <citation type="submission" date="2024-04" db="EMBL/GenBank/DDBJ databases">
        <title>Tritrichomonas musculus Genome.</title>
        <authorList>
            <person name="Alves-Ferreira E."/>
            <person name="Grigg M."/>
            <person name="Lorenzi H."/>
            <person name="Galac M."/>
        </authorList>
    </citation>
    <scope>NUCLEOTIDE SEQUENCE [LARGE SCALE GENOMIC DNA]</scope>
    <source>
        <strain evidence="4 5">EAF2021</strain>
    </source>
</reference>
<evidence type="ECO:0008006" key="6">
    <source>
        <dbReference type="Google" id="ProtNLM"/>
    </source>
</evidence>
<accession>A0ABR2KIC5</accession>
<keyword evidence="2 3" id="KW-0040">ANK repeat</keyword>
<dbReference type="EMBL" id="JAPFFF010000004">
    <property type="protein sequence ID" value="KAK8890824.1"/>
    <property type="molecule type" value="Genomic_DNA"/>
</dbReference>
<comment type="caution">
    <text evidence="4">The sequence shown here is derived from an EMBL/GenBank/DDBJ whole genome shotgun (WGS) entry which is preliminary data.</text>
</comment>
<evidence type="ECO:0000313" key="4">
    <source>
        <dbReference type="EMBL" id="KAK8890824.1"/>
    </source>
</evidence>
<protein>
    <recommendedName>
        <fullName evidence="6">Ankyrin repeat protein</fullName>
    </recommendedName>
</protein>